<comment type="subcellular location">
    <subcellularLocation>
        <location evidence="16">Cell membrane</location>
        <topology evidence="16">Multi-pass membrane protein</topology>
    </subcellularLocation>
</comment>
<keyword evidence="5 16" id="KW-0285">Flavoprotein</keyword>
<evidence type="ECO:0000256" key="7">
    <source>
        <dbReference type="ARBA" id="ARBA00022692"/>
    </source>
</evidence>
<feature type="modified residue" description="FMN phosphoryl threonine" evidence="16 17">
    <location>
        <position position="240"/>
    </location>
</feature>
<feature type="transmembrane region" description="Helical" evidence="16">
    <location>
        <begin position="392"/>
        <end position="412"/>
    </location>
</feature>
<evidence type="ECO:0000313" key="19">
    <source>
        <dbReference type="Proteomes" id="UP000187735"/>
    </source>
</evidence>
<evidence type="ECO:0000256" key="14">
    <source>
        <dbReference type="ARBA" id="ARBA00023136"/>
    </source>
</evidence>
<protein>
    <recommendedName>
        <fullName evidence="16">Na(+)-translocating NADH-quinone reductase subunit B</fullName>
        <shortName evidence="16">Na(+)-NQR subunit B</shortName>
        <shortName evidence="16">Na(+)-translocating NQR subunit B</shortName>
        <ecNumber evidence="16">7.2.1.1</ecNumber>
    </recommendedName>
    <alternativeName>
        <fullName evidence="16">NQR complex subunit B</fullName>
    </alternativeName>
    <alternativeName>
        <fullName evidence="16">NQR-1 subunit B</fullName>
    </alternativeName>
</protein>
<keyword evidence="12 16" id="KW-0406">Ion transport</keyword>
<keyword evidence="13 16" id="KW-0830">Ubiquinone</keyword>
<feature type="transmembrane region" description="Helical" evidence="16">
    <location>
        <begin position="279"/>
        <end position="301"/>
    </location>
</feature>
<evidence type="ECO:0000256" key="1">
    <source>
        <dbReference type="ARBA" id="ARBA00022448"/>
    </source>
</evidence>
<evidence type="ECO:0000256" key="5">
    <source>
        <dbReference type="ARBA" id="ARBA00022630"/>
    </source>
</evidence>
<evidence type="ECO:0000256" key="10">
    <source>
        <dbReference type="ARBA" id="ARBA00023027"/>
    </source>
</evidence>
<feature type="transmembrane region" description="Helical" evidence="16">
    <location>
        <begin position="338"/>
        <end position="356"/>
    </location>
</feature>
<dbReference type="AlphaFoldDB" id="A0A1P8WAD2"/>
<dbReference type="OrthoDB" id="9776359at2"/>
<comment type="function">
    <text evidence="16">NQR complex catalyzes the reduction of ubiquinone-1 to ubiquinol by two successive reactions, coupled with the transport of Na(+) ions from the cytoplasm to the periplasm. NqrA to NqrE are probably involved in the second step, the conversion of ubisemiquinone to ubiquinol.</text>
</comment>
<keyword evidence="11 16" id="KW-0915">Sodium</keyword>
<gene>
    <name evidence="16 18" type="primary">nqrB</name>
    <name evidence="18" type="ORF">Fuma_00600</name>
</gene>
<comment type="catalytic activity">
    <reaction evidence="16">
        <text>a ubiquinone + n Na(+)(in) + NADH + H(+) = a ubiquinol + n Na(+)(out) + NAD(+)</text>
        <dbReference type="Rhea" id="RHEA:47748"/>
        <dbReference type="Rhea" id="RHEA-COMP:9565"/>
        <dbReference type="Rhea" id="RHEA-COMP:9566"/>
        <dbReference type="ChEBI" id="CHEBI:15378"/>
        <dbReference type="ChEBI" id="CHEBI:16389"/>
        <dbReference type="ChEBI" id="CHEBI:17976"/>
        <dbReference type="ChEBI" id="CHEBI:29101"/>
        <dbReference type="ChEBI" id="CHEBI:57540"/>
        <dbReference type="ChEBI" id="CHEBI:57945"/>
        <dbReference type="EC" id="7.2.1.1"/>
    </reaction>
</comment>
<reference evidence="18 19" key="1">
    <citation type="journal article" date="2016" name="Front. Microbiol.">
        <title>Fuerstia marisgermanicae gen. nov., sp. nov., an Unusual Member of the Phylum Planctomycetes from the German Wadden Sea.</title>
        <authorList>
            <person name="Kohn T."/>
            <person name="Heuer A."/>
            <person name="Jogler M."/>
            <person name="Vollmers J."/>
            <person name="Boedeker C."/>
            <person name="Bunk B."/>
            <person name="Rast P."/>
            <person name="Borchert D."/>
            <person name="Glockner I."/>
            <person name="Freese H.M."/>
            <person name="Klenk H.P."/>
            <person name="Overmann J."/>
            <person name="Kaster A.K."/>
            <person name="Rohde M."/>
            <person name="Wiegand S."/>
            <person name="Jogler C."/>
        </authorList>
    </citation>
    <scope>NUCLEOTIDE SEQUENCE [LARGE SCALE GENOMIC DNA]</scope>
    <source>
        <strain evidence="18 19">NH11</strain>
    </source>
</reference>
<evidence type="ECO:0000256" key="13">
    <source>
        <dbReference type="ARBA" id="ARBA00023075"/>
    </source>
</evidence>
<dbReference type="NCBIfam" id="NF003756">
    <property type="entry name" value="PRK05349.1"/>
    <property type="match status" value="1"/>
</dbReference>
<keyword evidence="10 16" id="KW-0520">NAD</keyword>
<keyword evidence="2 16" id="KW-1003">Cell membrane</keyword>
<feature type="transmembrane region" description="Helical" evidence="16">
    <location>
        <begin position="129"/>
        <end position="149"/>
    </location>
</feature>
<feature type="transmembrane region" description="Helical" evidence="16">
    <location>
        <begin position="57"/>
        <end position="77"/>
    </location>
</feature>
<dbReference type="PANTHER" id="PTHR30578">
    <property type="entry name" value="ELECTRON TRANSPORT COMPLEX PROTEIN RNFD"/>
    <property type="match status" value="1"/>
</dbReference>
<keyword evidence="19" id="KW-1185">Reference proteome</keyword>
<dbReference type="GO" id="GO:0016655">
    <property type="term" value="F:oxidoreductase activity, acting on NAD(P)H, quinone or similar compound as acceptor"/>
    <property type="evidence" value="ECO:0007669"/>
    <property type="project" value="UniProtKB-UniRule"/>
</dbReference>
<proteinExistence type="inferred from homology"/>
<dbReference type="RefSeq" id="WP_077022832.1">
    <property type="nucleotide sequence ID" value="NZ_CP017641.1"/>
</dbReference>
<accession>A0A1P8WAD2</accession>
<feature type="transmembrane region" description="Helical" evidence="16">
    <location>
        <begin position="161"/>
        <end position="180"/>
    </location>
</feature>
<evidence type="ECO:0000256" key="9">
    <source>
        <dbReference type="ARBA" id="ARBA00022989"/>
    </source>
</evidence>
<feature type="transmembrane region" description="Helical" evidence="16">
    <location>
        <begin position="368"/>
        <end position="386"/>
    </location>
</feature>
<comment type="similarity">
    <text evidence="16">Belongs to the NqrB/RnfD family.</text>
</comment>
<keyword evidence="6 16" id="KW-0288">FMN</keyword>
<dbReference type="GO" id="GO:0010181">
    <property type="term" value="F:FMN binding"/>
    <property type="evidence" value="ECO:0007669"/>
    <property type="project" value="InterPro"/>
</dbReference>
<dbReference type="PANTHER" id="PTHR30578:SF1">
    <property type="entry name" value="NA(+)-TRANSLOCATING NADH-QUINONE REDUCTASE SUBUNIT B"/>
    <property type="match status" value="1"/>
</dbReference>
<comment type="cofactor">
    <cofactor evidence="16 17">
        <name>FMN</name>
        <dbReference type="ChEBI" id="CHEBI:58210"/>
    </cofactor>
</comment>
<dbReference type="KEGG" id="fmr:Fuma_00600"/>
<dbReference type="GO" id="GO:0022904">
    <property type="term" value="P:respiratory electron transport chain"/>
    <property type="evidence" value="ECO:0007669"/>
    <property type="project" value="InterPro"/>
</dbReference>
<dbReference type="InterPro" id="IPR010966">
    <property type="entry name" value="NqrB"/>
</dbReference>
<dbReference type="Pfam" id="PF03116">
    <property type="entry name" value="NQR2_RnfD_RnfE"/>
    <property type="match status" value="1"/>
</dbReference>
<dbReference type="HAMAP" id="MF_00426">
    <property type="entry name" value="NqrB"/>
    <property type="match status" value="1"/>
</dbReference>
<keyword evidence="9 16" id="KW-1133">Transmembrane helix</keyword>
<feature type="transmembrane region" description="Helical" evidence="16">
    <location>
        <begin position="308"/>
        <end position="326"/>
    </location>
</feature>
<evidence type="ECO:0000256" key="8">
    <source>
        <dbReference type="ARBA" id="ARBA00022967"/>
    </source>
</evidence>
<comment type="subunit">
    <text evidence="16">Composed of six subunits; NqrA, NqrB, NqrC, NqrD, NqrE and NqrF.</text>
</comment>
<evidence type="ECO:0000256" key="4">
    <source>
        <dbReference type="ARBA" id="ARBA00022553"/>
    </source>
</evidence>
<keyword evidence="15 16" id="KW-0739">Sodium transport</keyword>
<evidence type="ECO:0000256" key="2">
    <source>
        <dbReference type="ARBA" id="ARBA00022475"/>
    </source>
</evidence>
<evidence type="ECO:0000256" key="3">
    <source>
        <dbReference type="ARBA" id="ARBA00022519"/>
    </source>
</evidence>
<name>A0A1P8WAD2_9PLAN</name>
<dbReference type="STRING" id="1891926.Fuma_00600"/>
<keyword evidence="7 16" id="KW-0812">Transmembrane</keyword>
<evidence type="ECO:0000313" key="18">
    <source>
        <dbReference type="EMBL" id="APZ91016.1"/>
    </source>
</evidence>
<keyword evidence="1 16" id="KW-0813">Transport</keyword>
<keyword evidence="8 16" id="KW-1278">Translocase</keyword>
<evidence type="ECO:0000256" key="15">
    <source>
        <dbReference type="ARBA" id="ARBA00023201"/>
    </source>
</evidence>
<dbReference type="Proteomes" id="UP000187735">
    <property type="component" value="Chromosome"/>
</dbReference>
<keyword evidence="18" id="KW-0560">Oxidoreductase</keyword>
<dbReference type="GO" id="GO:0006814">
    <property type="term" value="P:sodium ion transport"/>
    <property type="evidence" value="ECO:0007669"/>
    <property type="project" value="UniProtKB-UniRule"/>
</dbReference>
<keyword evidence="3" id="KW-0997">Cell inner membrane</keyword>
<dbReference type="NCBIfam" id="TIGR01937">
    <property type="entry name" value="nqrB"/>
    <property type="match status" value="1"/>
</dbReference>
<dbReference type="EMBL" id="CP017641">
    <property type="protein sequence ID" value="APZ91016.1"/>
    <property type="molecule type" value="Genomic_DNA"/>
</dbReference>
<dbReference type="PIRSF" id="PIRSF016055">
    <property type="entry name" value="NADH-UbQ_OxRdtase_B_su"/>
    <property type="match status" value="1"/>
</dbReference>
<sequence>MKFLRDKLDQVEPWFHKGGKLARLYPIYEAIDTFLYTPGEVTKNASHVRDGMDLKRMMIFVVIALTPCILMACYNTGAQTHIVAKAAVDAGDSYSDVISELGWRASVVRMCGWDPAAGGNLVYNFLHGALYFIPVFLVTNMVGGAWEVLFGCIRKHDINEGFLVTGMLFPLTLPATIPLWQVALGISFGVVIGKEVFGGTGKNFLNPALTARAFLYFAYPIQITGSTVWAGAIDGITCPTLLTTMGNVQVAAPDGGSFAAVINNDLGGLTLWQAFLGNIPGSMGETSTLACLLGAIFLIVTGVGSWRIMAGVLIGAMGLATVFHGIETTTNAMYQVPPAWHLCTGGLAFGLVFMATDPVSAAMTNAGRWVYGILIGMMTITVRVLNPAFPEGIMLAILLGNVFAPVIDYVVVQKNINRRLARNEA</sequence>
<keyword evidence="14 16" id="KW-0472">Membrane</keyword>
<dbReference type="InterPro" id="IPR004338">
    <property type="entry name" value="NqrB/RnfD"/>
</dbReference>
<dbReference type="GO" id="GO:0055085">
    <property type="term" value="P:transmembrane transport"/>
    <property type="evidence" value="ECO:0007669"/>
    <property type="project" value="InterPro"/>
</dbReference>
<evidence type="ECO:0000256" key="16">
    <source>
        <dbReference type="HAMAP-Rule" id="MF_00426"/>
    </source>
</evidence>
<evidence type="ECO:0000256" key="6">
    <source>
        <dbReference type="ARBA" id="ARBA00022643"/>
    </source>
</evidence>
<keyword evidence="4 16" id="KW-0597">Phosphoprotein</keyword>
<dbReference type="GO" id="GO:0005886">
    <property type="term" value="C:plasma membrane"/>
    <property type="evidence" value="ECO:0007669"/>
    <property type="project" value="UniProtKB-SubCell"/>
</dbReference>
<evidence type="ECO:0000256" key="11">
    <source>
        <dbReference type="ARBA" id="ARBA00023053"/>
    </source>
</evidence>
<dbReference type="EC" id="7.2.1.1" evidence="16"/>
<organism evidence="18 19">
    <name type="scientific">Fuerstiella marisgermanici</name>
    <dbReference type="NCBI Taxonomy" id="1891926"/>
    <lineage>
        <taxon>Bacteria</taxon>
        <taxon>Pseudomonadati</taxon>
        <taxon>Planctomycetota</taxon>
        <taxon>Planctomycetia</taxon>
        <taxon>Planctomycetales</taxon>
        <taxon>Planctomycetaceae</taxon>
        <taxon>Fuerstiella</taxon>
    </lineage>
</organism>
<evidence type="ECO:0000256" key="12">
    <source>
        <dbReference type="ARBA" id="ARBA00023065"/>
    </source>
</evidence>
<evidence type="ECO:0000256" key="17">
    <source>
        <dbReference type="PIRSR" id="PIRSR016055-50"/>
    </source>
</evidence>